<keyword evidence="11" id="KW-1185">Reference proteome</keyword>
<evidence type="ECO:0000256" key="4">
    <source>
        <dbReference type="ARBA" id="ARBA00015486"/>
    </source>
</evidence>
<dbReference type="Pfam" id="PF02277">
    <property type="entry name" value="DBI_PRT"/>
    <property type="match status" value="1"/>
</dbReference>
<evidence type="ECO:0000256" key="6">
    <source>
        <dbReference type="ARBA" id="ARBA00022676"/>
    </source>
</evidence>
<dbReference type="OrthoDB" id="2157177at2759"/>
<comment type="catalytic activity">
    <reaction evidence="9">
        <text>5,6-dimethylbenzimidazole + nicotinate beta-D-ribonucleotide = alpha-ribazole 5'-phosphate + nicotinate + H(+)</text>
        <dbReference type="Rhea" id="RHEA:11196"/>
        <dbReference type="ChEBI" id="CHEBI:15378"/>
        <dbReference type="ChEBI" id="CHEBI:15890"/>
        <dbReference type="ChEBI" id="CHEBI:32544"/>
        <dbReference type="ChEBI" id="CHEBI:57502"/>
        <dbReference type="ChEBI" id="CHEBI:57918"/>
        <dbReference type="EC" id="2.4.2.21"/>
    </reaction>
</comment>
<dbReference type="PANTHER" id="PTHR43463">
    <property type="entry name" value="NICOTINATE-NUCLEOTIDE--DIMETHYLBENZIMIDAZOLE PHOSPHORIBOSYLTRANSFERASE"/>
    <property type="match status" value="1"/>
</dbReference>
<evidence type="ECO:0000256" key="7">
    <source>
        <dbReference type="ARBA" id="ARBA00022679"/>
    </source>
</evidence>
<evidence type="ECO:0000256" key="2">
    <source>
        <dbReference type="ARBA" id="ARBA00007110"/>
    </source>
</evidence>
<keyword evidence="5" id="KW-0169">Cobalamin biosynthesis</keyword>
<reference evidence="10" key="1">
    <citation type="submission" date="2021-11" db="EMBL/GenBank/DDBJ databases">
        <authorList>
            <consortium name="Genoscope - CEA"/>
            <person name="William W."/>
        </authorList>
    </citation>
    <scope>NUCLEOTIDE SEQUENCE</scope>
</reference>
<evidence type="ECO:0000256" key="9">
    <source>
        <dbReference type="ARBA" id="ARBA00047340"/>
    </source>
</evidence>
<comment type="pathway">
    <text evidence="1">Nucleoside biosynthesis; alpha-ribazole biosynthesis; alpha-ribazole from 5,6-dimethylbenzimidazole: step 1/2.</text>
</comment>
<dbReference type="AlphaFoldDB" id="A0A8J2WU90"/>
<accession>A0A8J2WU90</accession>
<dbReference type="Proteomes" id="UP000789595">
    <property type="component" value="Unassembled WGS sequence"/>
</dbReference>
<name>A0A8J2WU90_9STRA</name>
<dbReference type="CDD" id="cd02439">
    <property type="entry name" value="DMB-PRT_CobT"/>
    <property type="match status" value="1"/>
</dbReference>
<dbReference type="InterPro" id="IPR003200">
    <property type="entry name" value="Nict_dMeBzImd_PRibTrfase"/>
</dbReference>
<dbReference type="EC" id="2.4.2.21" evidence="3"/>
<dbReference type="InterPro" id="IPR036087">
    <property type="entry name" value="Nict_dMeBzImd_PRibTrfase_sf"/>
</dbReference>
<dbReference type="GO" id="GO:0008939">
    <property type="term" value="F:nicotinate-nucleotide-dimethylbenzimidazole phosphoribosyltransferase activity"/>
    <property type="evidence" value="ECO:0007669"/>
    <property type="project" value="UniProtKB-EC"/>
</dbReference>
<dbReference type="PANTHER" id="PTHR43463:SF1">
    <property type="entry name" value="NICOTINATE-NUCLEOTIDE--DIMETHYLBENZIMIDAZOLE PHOSPHORIBOSYLTRANSFERASE"/>
    <property type="match status" value="1"/>
</dbReference>
<dbReference type="Gene3D" id="1.10.1610.10">
    <property type="match status" value="1"/>
</dbReference>
<dbReference type="InterPro" id="IPR023195">
    <property type="entry name" value="Nict_dMeBzImd_PRibTrfase_N"/>
</dbReference>
<dbReference type="Gene3D" id="3.40.50.10210">
    <property type="match status" value="1"/>
</dbReference>
<dbReference type="EMBL" id="CAKKNE010000002">
    <property type="protein sequence ID" value="CAH0367464.1"/>
    <property type="molecule type" value="Genomic_DNA"/>
</dbReference>
<evidence type="ECO:0000256" key="5">
    <source>
        <dbReference type="ARBA" id="ARBA00022573"/>
    </source>
</evidence>
<sequence length="383" mass="38882">MAEPEERWRADAEARLAFLAKPPGALGTLEEWCVTLCVAQKTLRPTVSAAALVFVADHGCKKADSALSPYPASATQAIFRSLAAGVSCAAVLARSVGATLHVVDVGVDGDVSDVRDRDGIEVHHCKVLPGTSDIRREPAMSEEALDAALRVGQQQVQVVSCGATVICIGEVGIGNTTSAACLLAALTGSDAETVCGRGTGLDDAGLAHKIEVVRAALAHHNLPLTRNALRCVGGLEIAAMVGAYIAMSSTRAVAVVDGFISGVAALCAIQMQPSCRSRMIFATSLAEEPSRPGGGAILAEALGAKPALDMGLRLGECSAAVLALPLLSAAAALPTAATLDEAMALSPNAPAPAAAADDDDDDGFECLGSVTAEERAAEARLAA</sequence>
<evidence type="ECO:0000256" key="8">
    <source>
        <dbReference type="ARBA" id="ARBA00030686"/>
    </source>
</evidence>
<comment type="similarity">
    <text evidence="2">Belongs to the CobT family.</text>
</comment>
<keyword evidence="7" id="KW-0808">Transferase</keyword>
<comment type="caution">
    <text evidence="10">The sequence shown here is derived from an EMBL/GenBank/DDBJ whole genome shotgun (WGS) entry which is preliminary data.</text>
</comment>
<proteinExistence type="inferred from homology"/>
<organism evidence="10 11">
    <name type="scientific">Pelagomonas calceolata</name>
    <dbReference type="NCBI Taxonomy" id="35677"/>
    <lineage>
        <taxon>Eukaryota</taxon>
        <taxon>Sar</taxon>
        <taxon>Stramenopiles</taxon>
        <taxon>Ochrophyta</taxon>
        <taxon>Pelagophyceae</taxon>
        <taxon>Pelagomonadales</taxon>
        <taxon>Pelagomonadaceae</taxon>
        <taxon>Pelagomonas</taxon>
    </lineage>
</organism>
<evidence type="ECO:0000256" key="1">
    <source>
        <dbReference type="ARBA" id="ARBA00005049"/>
    </source>
</evidence>
<evidence type="ECO:0000313" key="11">
    <source>
        <dbReference type="Proteomes" id="UP000789595"/>
    </source>
</evidence>
<evidence type="ECO:0000313" key="10">
    <source>
        <dbReference type="EMBL" id="CAH0367464.1"/>
    </source>
</evidence>
<evidence type="ECO:0000256" key="3">
    <source>
        <dbReference type="ARBA" id="ARBA00011991"/>
    </source>
</evidence>
<gene>
    <name evidence="10" type="ORF">PECAL_2P04860</name>
</gene>
<dbReference type="UniPathway" id="UPA00061">
    <property type="reaction ID" value="UER00516"/>
</dbReference>
<keyword evidence="6" id="KW-0328">Glycosyltransferase</keyword>
<dbReference type="SUPFAM" id="SSF52733">
    <property type="entry name" value="Nicotinate mononucleotide:5,6-dimethylbenzimidazole phosphoribosyltransferase (CobT)"/>
    <property type="match status" value="1"/>
</dbReference>
<protein>
    <recommendedName>
        <fullName evidence="4">Nicotinate-nucleotide--dimethylbenzimidazole phosphoribosyltransferase</fullName>
        <ecNumber evidence="3">2.4.2.21</ecNumber>
    </recommendedName>
    <alternativeName>
        <fullName evidence="8">N(1)-alpha-phosphoribosyltransferase</fullName>
    </alternativeName>
</protein>